<evidence type="ECO:0000256" key="6">
    <source>
        <dbReference type="SAM" id="MobiDB-lite"/>
    </source>
</evidence>
<evidence type="ECO:0000313" key="9">
    <source>
        <dbReference type="EMBL" id="TGL97078.1"/>
    </source>
</evidence>
<feature type="transmembrane region" description="Helical" evidence="7">
    <location>
        <begin position="133"/>
        <end position="151"/>
    </location>
</feature>
<dbReference type="PANTHER" id="PTHR42920:SF5">
    <property type="entry name" value="EAMA DOMAIN-CONTAINING PROTEIN"/>
    <property type="match status" value="1"/>
</dbReference>
<accession>A0A5F2AZY8</accession>
<keyword evidence="2" id="KW-1003">Cell membrane</keyword>
<reference evidence="9 10" key="1">
    <citation type="journal article" date="2019" name="PLoS Negl. Trop. Dis.">
        <title>Revisiting the worldwide diversity of Leptospira species in the environment.</title>
        <authorList>
            <person name="Vincent A.T."/>
            <person name="Schiettekatte O."/>
            <person name="Bourhy P."/>
            <person name="Veyrier F.J."/>
            <person name="Picardeau M."/>
        </authorList>
    </citation>
    <scope>NUCLEOTIDE SEQUENCE [LARGE SCALE GENOMIC DNA]</scope>
    <source>
        <strain evidence="9 10">201702444</strain>
    </source>
</reference>
<feature type="transmembrane region" description="Helical" evidence="7">
    <location>
        <begin position="224"/>
        <end position="243"/>
    </location>
</feature>
<dbReference type="AlphaFoldDB" id="A0A5F2AZY8"/>
<feature type="transmembrane region" description="Helical" evidence="7">
    <location>
        <begin position="163"/>
        <end position="181"/>
    </location>
</feature>
<feature type="transmembrane region" description="Helical" evidence="7">
    <location>
        <begin position="255"/>
        <end position="274"/>
    </location>
</feature>
<feature type="transmembrane region" description="Helical" evidence="7">
    <location>
        <begin position="77"/>
        <end position="97"/>
    </location>
</feature>
<comment type="subcellular location">
    <subcellularLocation>
        <location evidence="1">Cell membrane</location>
        <topology evidence="1">Multi-pass membrane protein</topology>
    </subcellularLocation>
</comment>
<keyword evidence="3 7" id="KW-0812">Transmembrane</keyword>
<feature type="compositionally biased region" description="Polar residues" evidence="6">
    <location>
        <begin position="306"/>
        <end position="321"/>
    </location>
</feature>
<feature type="domain" description="EamA" evidence="8">
    <location>
        <begin position="162"/>
        <end position="296"/>
    </location>
</feature>
<dbReference type="GO" id="GO:0005886">
    <property type="term" value="C:plasma membrane"/>
    <property type="evidence" value="ECO:0007669"/>
    <property type="project" value="UniProtKB-SubCell"/>
</dbReference>
<feature type="region of interest" description="Disordered" evidence="6">
    <location>
        <begin position="304"/>
        <end position="354"/>
    </location>
</feature>
<gene>
    <name evidence="9" type="ORF">EHQ76_15315</name>
</gene>
<evidence type="ECO:0000256" key="4">
    <source>
        <dbReference type="ARBA" id="ARBA00022989"/>
    </source>
</evidence>
<feature type="transmembrane region" description="Helical" evidence="7">
    <location>
        <begin position="12"/>
        <end position="35"/>
    </location>
</feature>
<keyword evidence="5 7" id="KW-0472">Membrane</keyword>
<dbReference type="InterPro" id="IPR051258">
    <property type="entry name" value="Diverse_Substrate_Transporter"/>
</dbReference>
<feature type="domain" description="EamA" evidence="8">
    <location>
        <begin position="12"/>
        <end position="148"/>
    </location>
</feature>
<dbReference type="PANTHER" id="PTHR42920">
    <property type="entry name" value="OS03G0707200 PROTEIN-RELATED"/>
    <property type="match status" value="1"/>
</dbReference>
<evidence type="ECO:0000313" key="10">
    <source>
        <dbReference type="Proteomes" id="UP000298429"/>
    </source>
</evidence>
<evidence type="ECO:0000256" key="5">
    <source>
        <dbReference type="ARBA" id="ARBA00023136"/>
    </source>
</evidence>
<evidence type="ECO:0000256" key="7">
    <source>
        <dbReference type="SAM" id="Phobius"/>
    </source>
</evidence>
<dbReference type="OrthoDB" id="9813617at2"/>
<evidence type="ECO:0000256" key="3">
    <source>
        <dbReference type="ARBA" id="ARBA00022692"/>
    </source>
</evidence>
<proteinExistence type="predicted"/>
<dbReference type="Pfam" id="PF00892">
    <property type="entry name" value="EamA"/>
    <property type="match status" value="2"/>
</dbReference>
<dbReference type="Proteomes" id="UP000298429">
    <property type="component" value="Unassembled WGS sequence"/>
</dbReference>
<evidence type="ECO:0000256" key="2">
    <source>
        <dbReference type="ARBA" id="ARBA00022475"/>
    </source>
</evidence>
<keyword evidence="4 7" id="KW-1133">Transmembrane helix</keyword>
<comment type="caution">
    <text evidence="9">The sequence shown here is derived from an EMBL/GenBank/DDBJ whole genome shotgun (WGS) entry which is preliminary data.</text>
</comment>
<evidence type="ECO:0000259" key="8">
    <source>
        <dbReference type="Pfam" id="PF00892"/>
    </source>
</evidence>
<protein>
    <submittedName>
        <fullName evidence="9">DMT family transporter</fullName>
    </submittedName>
</protein>
<dbReference type="SUPFAM" id="SSF103481">
    <property type="entry name" value="Multidrug resistance efflux transporter EmrE"/>
    <property type="match status" value="2"/>
</dbReference>
<name>A0A5F2AZY8_9LEPT</name>
<feature type="transmembrane region" description="Helical" evidence="7">
    <location>
        <begin position="193"/>
        <end position="212"/>
    </location>
</feature>
<feature type="transmembrane region" description="Helical" evidence="7">
    <location>
        <begin position="41"/>
        <end position="61"/>
    </location>
</feature>
<feature type="transmembrane region" description="Helical" evidence="7">
    <location>
        <begin position="280"/>
        <end position="297"/>
    </location>
</feature>
<evidence type="ECO:0000256" key="1">
    <source>
        <dbReference type="ARBA" id="ARBA00004651"/>
    </source>
</evidence>
<dbReference type="EMBL" id="RQGN01000084">
    <property type="protein sequence ID" value="TGL97078.1"/>
    <property type="molecule type" value="Genomic_DNA"/>
</dbReference>
<dbReference type="InterPro" id="IPR000620">
    <property type="entry name" value="EamA_dom"/>
</dbReference>
<sequence length="354" mass="38431">MEVSESKWKPFLGASLVLAGAVFFSAKAVFVKLVYRYEVDSITALALRMLFAIPFFAWIAYRSRNTKTNATLTKKDWALVFALAFLGYYLASLFDFMGLEYISAGLERLTLFVYPTIVLVISSILYKRKIKRAEVFAILLTYSGISIAFIGDIQTEGPNATKGVLFVFASAIAYALYLVGSESLIPKLGSVRFTSYLMLLSGLIVVIHFFITKNPSSLIQPSPVYLYGLALGVLTTVIPAYFTTEGIRMIGSGRAAIIGSVGPISTILLAWIFLGEAITSSGIAGTILVLAGVLSIGKKKSETKTQTDSIHSTGSIVSADSQTKDKNGSYEDSSLAKKKTEEDEDPNNAEITMN</sequence>
<feature type="transmembrane region" description="Helical" evidence="7">
    <location>
        <begin position="109"/>
        <end position="126"/>
    </location>
</feature>
<dbReference type="InterPro" id="IPR037185">
    <property type="entry name" value="EmrE-like"/>
</dbReference>
<organism evidence="9 10">
    <name type="scientific">Leptospira barantonii</name>
    <dbReference type="NCBI Taxonomy" id="2023184"/>
    <lineage>
        <taxon>Bacteria</taxon>
        <taxon>Pseudomonadati</taxon>
        <taxon>Spirochaetota</taxon>
        <taxon>Spirochaetia</taxon>
        <taxon>Leptospirales</taxon>
        <taxon>Leptospiraceae</taxon>
        <taxon>Leptospira</taxon>
    </lineage>
</organism>
<feature type="compositionally biased region" description="Basic and acidic residues" evidence="6">
    <location>
        <begin position="322"/>
        <end position="341"/>
    </location>
</feature>